<evidence type="ECO:0000313" key="3">
    <source>
        <dbReference type="Proteomes" id="UP000634136"/>
    </source>
</evidence>
<evidence type="ECO:0000313" key="2">
    <source>
        <dbReference type="EMBL" id="KAF7822108.1"/>
    </source>
</evidence>
<protein>
    <submittedName>
        <fullName evidence="2">Uncharacterized protein</fullName>
    </submittedName>
</protein>
<keyword evidence="3" id="KW-1185">Reference proteome</keyword>
<evidence type="ECO:0000256" key="1">
    <source>
        <dbReference type="SAM" id="MobiDB-lite"/>
    </source>
</evidence>
<dbReference type="EMBL" id="JAAIUW010000008">
    <property type="protein sequence ID" value="KAF7822108.1"/>
    <property type="molecule type" value="Genomic_DNA"/>
</dbReference>
<accession>A0A834WIJ4</accession>
<sequence length="31" mass="3268">MGTCASTPLGVWKDGDLAPPRRSRVAKVGLK</sequence>
<feature type="region of interest" description="Disordered" evidence="1">
    <location>
        <begin position="1"/>
        <end position="31"/>
    </location>
</feature>
<gene>
    <name evidence="2" type="ORF">G2W53_027563</name>
</gene>
<dbReference type="AlphaFoldDB" id="A0A834WIJ4"/>
<organism evidence="2 3">
    <name type="scientific">Senna tora</name>
    <dbReference type="NCBI Taxonomy" id="362788"/>
    <lineage>
        <taxon>Eukaryota</taxon>
        <taxon>Viridiplantae</taxon>
        <taxon>Streptophyta</taxon>
        <taxon>Embryophyta</taxon>
        <taxon>Tracheophyta</taxon>
        <taxon>Spermatophyta</taxon>
        <taxon>Magnoliopsida</taxon>
        <taxon>eudicotyledons</taxon>
        <taxon>Gunneridae</taxon>
        <taxon>Pentapetalae</taxon>
        <taxon>rosids</taxon>
        <taxon>fabids</taxon>
        <taxon>Fabales</taxon>
        <taxon>Fabaceae</taxon>
        <taxon>Caesalpinioideae</taxon>
        <taxon>Cassia clade</taxon>
        <taxon>Senna</taxon>
    </lineage>
</organism>
<comment type="caution">
    <text evidence="2">The sequence shown here is derived from an EMBL/GenBank/DDBJ whole genome shotgun (WGS) entry which is preliminary data.</text>
</comment>
<dbReference type="Proteomes" id="UP000634136">
    <property type="component" value="Unassembled WGS sequence"/>
</dbReference>
<proteinExistence type="predicted"/>
<reference evidence="2" key="1">
    <citation type="submission" date="2020-09" db="EMBL/GenBank/DDBJ databases">
        <title>Genome-Enabled Discovery of Anthraquinone Biosynthesis in Senna tora.</title>
        <authorList>
            <person name="Kang S.-H."/>
            <person name="Pandey R.P."/>
            <person name="Lee C.-M."/>
            <person name="Sim J.-S."/>
            <person name="Jeong J.-T."/>
            <person name="Choi B.-S."/>
            <person name="Jung M."/>
            <person name="Ginzburg D."/>
            <person name="Zhao K."/>
            <person name="Won S.Y."/>
            <person name="Oh T.-J."/>
            <person name="Yu Y."/>
            <person name="Kim N.-H."/>
            <person name="Lee O.R."/>
            <person name="Lee T.-H."/>
            <person name="Bashyal P."/>
            <person name="Kim T.-S."/>
            <person name="Lee W.-H."/>
            <person name="Kawkins C."/>
            <person name="Kim C.-K."/>
            <person name="Kim J.S."/>
            <person name="Ahn B.O."/>
            <person name="Rhee S.Y."/>
            <person name="Sohng J.K."/>
        </authorList>
    </citation>
    <scope>NUCLEOTIDE SEQUENCE</scope>
    <source>
        <tissue evidence="2">Leaf</tissue>
    </source>
</reference>
<feature type="compositionally biased region" description="Basic residues" evidence="1">
    <location>
        <begin position="21"/>
        <end position="31"/>
    </location>
</feature>
<name>A0A834WIJ4_9FABA</name>